<keyword evidence="1" id="KW-0472">Membrane</keyword>
<accession>A0A1C7DVP3</accession>
<reference evidence="3" key="2">
    <citation type="submission" date="2016-10" db="EMBL/GenBank/DDBJ databases">
        <authorList>
            <person name="See-Too W.S."/>
        </authorList>
    </citation>
    <scope>NUCLEOTIDE SEQUENCE [LARGE SCALE GENOMIC DNA]</scope>
    <source>
        <strain evidence="3">DSM 24743</strain>
    </source>
</reference>
<dbReference type="KEGG" id="phc:BBI08_06965"/>
<evidence type="ECO:0000313" key="3">
    <source>
        <dbReference type="Proteomes" id="UP000092687"/>
    </source>
</evidence>
<dbReference type="EMBL" id="CP016537">
    <property type="protein sequence ID" value="ANU15482.1"/>
    <property type="molecule type" value="Genomic_DNA"/>
</dbReference>
<name>A0A1C7DVP3_9BACL</name>
<organism evidence="2 3">
    <name type="scientific">Planococcus halocryophilus</name>
    <dbReference type="NCBI Taxonomy" id="1215089"/>
    <lineage>
        <taxon>Bacteria</taxon>
        <taxon>Bacillati</taxon>
        <taxon>Bacillota</taxon>
        <taxon>Bacilli</taxon>
        <taxon>Bacillales</taxon>
        <taxon>Caryophanaceae</taxon>
        <taxon>Planococcus</taxon>
    </lineage>
</organism>
<keyword evidence="3" id="KW-1185">Reference proteome</keyword>
<feature type="transmembrane region" description="Helical" evidence="1">
    <location>
        <begin position="32"/>
        <end position="54"/>
    </location>
</feature>
<sequence>MPFTWEQVSKSLLAAYKLITCRTCSERYKVQFLSRVLASLLVIGPIFPAILLSPSISTQMLIFVAFIVLPSVFVALSYLIHYRIA</sequence>
<reference evidence="3" key="1">
    <citation type="submission" date="2016-07" db="EMBL/GenBank/DDBJ databases">
        <authorList>
            <person name="See-Too W.S."/>
        </authorList>
    </citation>
    <scope>NUCLEOTIDE SEQUENCE [LARGE SCALE GENOMIC DNA]</scope>
    <source>
        <strain evidence="3">DSM 24743</strain>
    </source>
</reference>
<dbReference type="AlphaFoldDB" id="A0A1C7DVP3"/>
<keyword evidence="1" id="KW-1133">Transmembrane helix</keyword>
<dbReference type="Proteomes" id="UP000092687">
    <property type="component" value="Chromosome"/>
</dbReference>
<protein>
    <recommendedName>
        <fullName evidence="4">Cxxc_20_cxxc protein</fullName>
    </recommendedName>
</protein>
<keyword evidence="1" id="KW-0812">Transmembrane</keyword>
<evidence type="ECO:0000313" key="2">
    <source>
        <dbReference type="EMBL" id="ANU15482.1"/>
    </source>
</evidence>
<gene>
    <name evidence="2" type="ORF">BBI08_06965</name>
</gene>
<proteinExistence type="predicted"/>
<feature type="transmembrane region" description="Helical" evidence="1">
    <location>
        <begin position="60"/>
        <end position="80"/>
    </location>
</feature>
<evidence type="ECO:0000256" key="1">
    <source>
        <dbReference type="SAM" id="Phobius"/>
    </source>
</evidence>
<evidence type="ECO:0008006" key="4">
    <source>
        <dbReference type="Google" id="ProtNLM"/>
    </source>
</evidence>
<dbReference type="STRING" id="1215089.BBI08_06965"/>